<accession>A0AC34FZ24</accession>
<sequence length="240" mass="27223">MSKVEKIDSIEKAKNYSSILRETLIVLKKRAAEITAIDKSNFLRYVIEKTVDKMAQTREEANFLAASTQFHASEMVSKSIYGSFYQDLTLSSTINLTLLSVHEASQSVPTEDDLKEIDKFVETTVAKKRVRTYRERDVKTYFTSAENANGSAVYLRHILYAMEKRANGDFSKVIFKVSGQHYTSKMIDSAINTKEFANLIVAFCRISAAKIVAKYPPQIAVFFTDMTLSYKDASLKISWN</sequence>
<dbReference type="Proteomes" id="UP000887579">
    <property type="component" value="Unplaced"/>
</dbReference>
<reference evidence="2" key="1">
    <citation type="submission" date="2022-11" db="UniProtKB">
        <authorList>
            <consortium name="WormBaseParasite"/>
        </authorList>
    </citation>
    <scope>IDENTIFICATION</scope>
</reference>
<protein>
    <submittedName>
        <fullName evidence="2">Uncharacterized protein</fullName>
    </submittedName>
</protein>
<evidence type="ECO:0000313" key="1">
    <source>
        <dbReference type="Proteomes" id="UP000887579"/>
    </source>
</evidence>
<name>A0AC34FZ24_9BILA</name>
<evidence type="ECO:0000313" key="2">
    <source>
        <dbReference type="WBParaSite" id="ES5_v2.g22743.t1"/>
    </source>
</evidence>
<organism evidence="1 2">
    <name type="scientific">Panagrolaimus sp. ES5</name>
    <dbReference type="NCBI Taxonomy" id="591445"/>
    <lineage>
        <taxon>Eukaryota</taxon>
        <taxon>Metazoa</taxon>
        <taxon>Ecdysozoa</taxon>
        <taxon>Nematoda</taxon>
        <taxon>Chromadorea</taxon>
        <taxon>Rhabditida</taxon>
        <taxon>Tylenchina</taxon>
        <taxon>Panagrolaimomorpha</taxon>
        <taxon>Panagrolaimoidea</taxon>
        <taxon>Panagrolaimidae</taxon>
        <taxon>Panagrolaimus</taxon>
    </lineage>
</organism>
<proteinExistence type="predicted"/>
<dbReference type="WBParaSite" id="ES5_v2.g22743.t1">
    <property type="protein sequence ID" value="ES5_v2.g22743.t1"/>
    <property type="gene ID" value="ES5_v2.g22743"/>
</dbReference>